<dbReference type="GO" id="GO:0008444">
    <property type="term" value="F:CDP-diacylglycerol-glycerol-3-phosphate 3-phosphatidyltransferase activity"/>
    <property type="evidence" value="ECO:0007669"/>
    <property type="project" value="InterPro"/>
</dbReference>
<feature type="transmembrane region" description="Helical" evidence="12">
    <location>
        <begin position="153"/>
        <end position="173"/>
    </location>
</feature>
<dbReference type="PANTHER" id="PTHR14269">
    <property type="entry name" value="CDP-DIACYLGLYCEROL--GLYCEROL-3-PHOSPHATE 3-PHOSPHATIDYLTRANSFERASE-RELATED"/>
    <property type="match status" value="1"/>
</dbReference>
<sequence>MPRSAAGSASVDSGIVSGAEERQVSSRVATLPNLLSMLRLALVPVFLVLLIRGEDSWALLVLVVASASDFLDGFLARRFDQVTRLGQLLDPAADRLYIFAALLGLASRGLVPWWIVLVVVGRDVFLLGLGVVLANFGFGPLPVHQLGKLATFCLFYALPMIMLGQAFPMLAWWSGPVGWAFGIWGAFLYWWAGIIYAIEAARVIRLSRVKSSAQSDTLDQ</sequence>
<dbReference type="AlphaFoldDB" id="A0A4R8WBH7"/>
<evidence type="ECO:0000256" key="6">
    <source>
        <dbReference type="ARBA" id="ARBA00022989"/>
    </source>
</evidence>
<name>A0A4R8WBH7_9MICO</name>
<keyword evidence="5 12" id="KW-0812">Transmembrane</keyword>
<dbReference type="GO" id="GO:0016020">
    <property type="term" value="C:membrane"/>
    <property type="evidence" value="ECO:0007669"/>
    <property type="project" value="UniProtKB-SubCell"/>
</dbReference>
<dbReference type="UniPathway" id="UPA00085"/>
<keyword evidence="10" id="KW-1208">Phospholipid metabolism</keyword>
<evidence type="ECO:0000256" key="2">
    <source>
        <dbReference type="ARBA" id="ARBA00010441"/>
    </source>
</evidence>
<proteinExistence type="inferred from homology"/>
<evidence type="ECO:0000256" key="5">
    <source>
        <dbReference type="ARBA" id="ARBA00022692"/>
    </source>
</evidence>
<evidence type="ECO:0000256" key="10">
    <source>
        <dbReference type="ARBA" id="ARBA00023264"/>
    </source>
</evidence>
<keyword evidence="9" id="KW-0594">Phospholipid biosynthesis</keyword>
<evidence type="ECO:0000256" key="1">
    <source>
        <dbReference type="ARBA" id="ARBA00004141"/>
    </source>
</evidence>
<dbReference type="PIRSF" id="PIRSF000847">
    <property type="entry name" value="Phos_ph_gly_syn"/>
    <property type="match status" value="1"/>
</dbReference>
<comment type="subcellular location">
    <subcellularLocation>
        <location evidence="1">Membrane</location>
        <topology evidence="1">Multi-pass membrane protein</topology>
    </subcellularLocation>
</comment>
<feature type="transmembrane region" description="Helical" evidence="12">
    <location>
        <begin position="31"/>
        <end position="51"/>
    </location>
</feature>
<dbReference type="PANTHER" id="PTHR14269:SF62">
    <property type="entry name" value="CDP-DIACYLGLYCEROL--GLYCEROL-3-PHOSPHATE 3-PHOSPHATIDYLTRANSFERASE 1, CHLOROPLASTIC"/>
    <property type="match status" value="1"/>
</dbReference>
<organism evidence="13 14">
    <name type="scientific">Cryobacterium mannosilyticum</name>
    <dbReference type="NCBI Taxonomy" id="1259190"/>
    <lineage>
        <taxon>Bacteria</taxon>
        <taxon>Bacillati</taxon>
        <taxon>Actinomycetota</taxon>
        <taxon>Actinomycetes</taxon>
        <taxon>Micrococcales</taxon>
        <taxon>Microbacteriaceae</taxon>
        <taxon>Cryobacterium</taxon>
    </lineage>
</organism>
<keyword evidence="6 12" id="KW-1133">Transmembrane helix</keyword>
<keyword evidence="3" id="KW-0444">Lipid biosynthesis</keyword>
<evidence type="ECO:0000256" key="9">
    <source>
        <dbReference type="ARBA" id="ARBA00023209"/>
    </source>
</evidence>
<keyword evidence="4 11" id="KW-0808">Transferase</keyword>
<evidence type="ECO:0000313" key="13">
    <source>
        <dbReference type="EMBL" id="TFC04173.1"/>
    </source>
</evidence>
<dbReference type="InterPro" id="IPR004570">
    <property type="entry name" value="Phosphatidylglycerol_P_synth"/>
</dbReference>
<dbReference type="Gene3D" id="1.20.120.1760">
    <property type="match status" value="1"/>
</dbReference>
<dbReference type="PROSITE" id="PS00379">
    <property type="entry name" value="CDP_ALCOHOL_P_TRANSF"/>
    <property type="match status" value="1"/>
</dbReference>
<gene>
    <name evidence="13" type="ORF">E3O32_08445</name>
</gene>
<comment type="similarity">
    <text evidence="2 11">Belongs to the CDP-alcohol phosphatidyltransferase class-I family.</text>
</comment>
<feature type="transmembrane region" description="Helical" evidence="12">
    <location>
        <begin position="124"/>
        <end position="141"/>
    </location>
</feature>
<evidence type="ECO:0000256" key="11">
    <source>
        <dbReference type="RuleBase" id="RU003750"/>
    </source>
</evidence>
<dbReference type="Proteomes" id="UP000297643">
    <property type="component" value="Unassembled WGS sequence"/>
</dbReference>
<keyword evidence="14" id="KW-1185">Reference proteome</keyword>
<keyword evidence="8 12" id="KW-0472">Membrane</keyword>
<dbReference type="Pfam" id="PF01066">
    <property type="entry name" value="CDP-OH_P_transf"/>
    <property type="match status" value="1"/>
</dbReference>
<evidence type="ECO:0000256" key="8">
    <source>
        <dbReference type="ARBA" id="ARBA00023136"/>
    </source>
</evidence>
<accession>A0A4R8WBH7</accession>
<dbReference type="InterPro" id="IPR050324">
    <property type="entry name" value="CDP-alcohol_PTase-I"/>
</dbReference>
<evidence type="ECO:0000256" key="12">
    <source>
        <dbReference type="SAM" id="Phobius"/>
    </source>
</evidence>
<evidence type="ECO:0000256" key="7">
    <source>
        <dbReference type="ARBA" id="ARBA00023098"/>
    </source>
</evidence>
<feature type="transmembrane region" description="Helical" evidence="12">
    <location>
        <begin position="57"/>
        <end position="75"/>
    </location>
</feature>
<feature type="transmembrane region" description="Helical" evidence="12">
    <location>
        <begin position="96"/>
        <end position="118"/>
    </location>
</feature>
<dbReference type="InterPro" id="IPR000462">
    <property type="entry name" value="CDP-OH_P_trans"/>
</dbReference>
<comment type="caution">
    <text evidence="13">The sequence shown here is derived from an EMBL/GenBank/DDBJ whole genome shotgun (WGS) entry which is preliminary data.</text>
</comment>
<dbReference type="EMBL" id="SOFM01000023">
    <property type="protein sequence ID" value="TFC04173.1"/>
    <property type="molecule type" value="Genomic_DNA"/>
</dbReference>
<protein>
    <submittedName>
        <fullName evidence="13">CDP-alcohol phosphatidyltransferase family protein</fullName>
    </submittedName>
</protein>
<keyword evidence="7" id="KW-0443">Lipid metabolism</keyword>
<dbReference type="GO" id="GO:0046474">
    <property type="term" value="P:glycerophospholipid biosynthetic process"/>
    <property type="evidence" value="ECO:0007669"/>
    <property type="project" value="TreeGrafter"/>
</dbReference>
<dbReference type="InterPro" id="IPR048254">
    <property type="entry name" value="CDP_ALCOHOL_P_TRANSF_CS"/>
</dbReference>
<feature type="transmembrane region" description="Helical" evidence="12">
    <location>
        <begin position="179"/>
        <end position="198"/>
    </location>
</feature>
<evidence type="ECO:0000256" key="4">
    <source>
        <dbReference type="ARBA" id="ARBA00022679"/>
    </source>
</evidence>
<evidence type="ECO:0000313" key="14">
    <source>
        <dbReference type="Proteomes" id="UP000297643"/>
    </source>
</evidence>
<dbReference type="InterPro" id="IPR043130">
    <property type="entry name" value="CDP-OH_PTrfase_TM_dom"/>
</dbReference>
<reference evidence="13 14" key="1">
    <citation type="submission" date="2019-03" db="EMBL/GenBank/DDBJ databases">
        <title>Genomics of glacier-inhabiting Cryobacterium strains.</title>
        <authorList>
            <person name="Liu Q."/>
            <person name="Xin Y.-H."/>
        </authorList>
    </citation>
    <scope>NUCLEOTIDE SEQUENCE [LARGE SCALE GENOMIC DNA]</scope>
    <source>
        <strain evidence="13 14">RHLT2-21</strain>
    </source>
</reference>
<evidence type="ECO:0000256" key="3">
    <source>
        <dbReference type="ARBA" id="ARBA00022516"/>
    </source>
</evidence>